<proteinExistence type="predicted"/>
<dbReference type="AlphaFoldDB" id="A0A392RXH4"/>
<accession>A0A392RXH4</accession>
<name>A0A392RXH4_9FABA</name>
<feature type="non-terminal residue" evidence="1">
    <location>
        <position position="1"/>
    </location>
</feature>
<feature type="non-terminal residue" evidence="1">
    <location>
        <position position="102"/>
    </location>
</feature>
<sequence length="102" mass="11428">SSSLVLHDLIAKLHSQFALKNLGRPDYFPGIEVRYLPSGTILLTQSKYIRDLLHRANMAEAKGITTPLVSSLKLSKFGTDEFPDPHEYRSIVGALQYVTLTR</sequence>
<protein>
    <submittedName>
        <fullName evidence="1">Retrovirus-related Pol polyprotein from transposon TNT 1-94</fullName>
    </submittedName>
</protein>
<dbReference type="Proteomes" id="UP000265520">
    <property type="component" value="Unassembled WGS sequence"/>
</dbReference>
<evidence type="ECO:0000313" key="2">
    <source>
        <dbReference type="Proteomes" id="UP000265520"/>
    </source>
</evidence>
<dbReference type="EMBL" id="LXQA010278239">
    <property type="protein sequence ID" value="MCI40315.1"/>
    <property type="molecule type" value="Genomic_DNA"/>
</dbReference>
<reference evidence="1 2" key="1">
    <citation type="journal article" date="2018" name="Front. Plant Sci.">
        <title>Red Clover (Trifolium pratense) and Zigzag Clover (T. medium) - A Picture of Genomic Similarities and Differences.</title>
        <authorList>
            <person name="Dluhosova J."/>
            <person name="Istvanek J."/>
            <person name="Nedelnik J."/>
            <person name="Repkova J."/>
        </authorList>
    </citation>
    <scope>NUCLEOTIDE SEQUENCE [LARGE SCALE GENOMIC DNA]</scope>
    <source>
        <strain evidence="2">cv. 10/8</strain>
        <tissue evidence="1">Leaf</tissue>
    </source>
</reference>
<evidence type="ECO:0000313" key="1">
    <source>
        <dbReference type="EMBL" id="MCI40315.1"/>
    </source>
</evidence>
<organism evidence="1 2">
    <name type="scientific">Trifolium medium</name>
    <dbReference type="NCBI Taxonomy" id="97028"/>
    <lineage>
        <taxon>Eukaryota</taxon>
        <taxon>Viridiplantae</taxon>
        <taxon>Streptophyta</taxon>
        <taxon>Embryophyta</taxon>
        <taxon>Tracheophyta</taxon>
        <taxon>Spermatophyta</taxon>
        <taxon>Magnoliopsida</taxon>
        <taxon>eudicotyledons</taxon>
        <taxon>Gunneridae</taxon>
        <taxon>Pentapetalae</taxon>
        <taxon>rosids</taxon>
        <taxon>fabids</taxon>
        <taxon>Fabales</taxon>
        <taxon>Fabaceae</taxon>
        <taxon>Papilionoideae</taxon>
        <taxon>50 kb inversion clade</taxon>
        <taxon>NPAAA clade</taxon>
        <taxon>Hologalegina</taxon>
        <taxon>IRL clade</taxon>
        <taxon>Trifolieae</taxon>
        <taxon>Trifolium</taxon>
    </lineage>
</organism>
<keyword evidence="2" id="KW-1185">Reference proteome</keyword>
<comment type="caution">
    <text evidence="1">The sequence shown here is derived from an EMBL/GenBank/DDBJ whole genome shotgun (WGS) entry which is preliminary data.</text>
</comment>